<comment type="caution">
    <text evidence="25">The sequence shown here is derived from an EMBL/GenBank/DDBJ whole genome shotgun (WGS) entry which is preliminary data.</text>
</comment>
<feature type="binding site" description="axial binding residue" evidence="20">
    <location>
        <position position="208"/>
    </location>
    <ligand>
        <name>heme b</name>
        <dbReference type="ChEBI" id="CHEBI:60344"/>
        <label>1</label>
    </ligand>
    <ligandPart>
        <name>Fe</name>
        <dbReference type="ChEBI" id="CHEBI:18248"/>
    </ligandPart>
</feature>
<feature type="transmembrane region" description="Helical" evidence="22">
    <location>
        <begin position="129"/>
        <end position="148"/>
    </location>
</feature>
<dbReference type="AlphaFoldDB" id="A0A1Q8HT79"/>
<comment type="function">
    <text evidence="15">Does not seem to have nitrate reductase activity.</text>
</comment>
<feature type="transmembrane region" description="Helical" evidence="22">
    <location>
        <begin position="93"/>
        <end position="117"/>
    </location>
</feature>
<keyword evidence="5" id="KW-1003">Cell membrane</keyword>
<feature type="binding site" description="axial binding residue" evidence="20">
    <location>
        <position position="190"/>
    </location>
    <ligand>
        <name>heme b</name>
        <dbReference type="ChEBI" id="CHEBI:60344"/>
        <label>1</label>
    </ligand>
    <ligandPart>
        <name>Fe</name>
        <dbReference type="ChEBI" id="CHEBI:18248"/>
    </ligandPart>
</feature>
<evidence type="ECO:0000256" key="19">
    <source>
        <dbReference type="ARBA" id="ARBA00071287"/>
    </source>
</evidence>
<dbReference type="EMBL" id="VICC01000005">
    <property type="protein sequence ID" value="TQD61119.1"/>
    <property type="molecule type" value="Genomic_DNA"/>
</dbReference>
<comment type="subcellular location">
    <subcellularLocation>
        <location evidence="3">Cell membrane</location>
        <topology evidence="3">Multi-pass membrane protein</topology>
    </subcellularLocation>
</comment>
<evidence type="ECO:0000256" key="6">
    <source>
        <dbReference type="ARBA" id="ARBA00022617"/>
    </source>
</evidence>
<evidence type="ECO:0000256" key="15">
    <source>
        <dbReference type="ARBA" id="ARBA00056200"/>
    </source>
</evidence>
<accession>A0A1Q8HT79</accession>
<evidence type="ECO:0000256" key="4">
    <source>
        <dbReference type="ARBA" id="ARBA00022448"/>
    </source>
</evidence>
<evidence type="ECO:0000256" key="18">
    <source>
        <dbReference type="ARBA" id="ARBA00061480"/>
    </source>
</evidence>
<evidence type="ECO:0000256" key="22">
    <source>
        <dbReference type="SAM" id="Phobius"/>
    </source>
</evidence>
<evidence type="ECO:0000256" key="13">
    <source>
        <dbReference type="ARBA" id="ARBA00023063"/>
    </source>
</evidence>
<keyword evidence="8" id="KW-0479">Metal-binding</keyword>
<comment type="similarity">
    <text evidence="17">In the C-terminal section; belongs to the nitrate reductase gamma subunit family.</text>
</comment>
<keyword evidence="6 20" id="KW-0349">Heme</keyword>
<evidence type="ECO:0000313" key="25">
    <source>
        <dbReference type="EMBL" id="TQD61119.1"/>
    </source>
</evidence>
<evidence type="ECO:0000256" key="16">
    <source>
        <dbReference type="ARBA" id="ARBA00061095"/>
    </source>
</evidence>
<dbReference type="GO" id="GO:0020037">
    <property type="term" value="F:heme binding"/>
    <property type="evidence" value="ECO:0007669"/>
    <property type="project" value="TreeGrafter"/>
</dbReference>
<reference evidence="24" key="2">
    <citation type="submission" date="2022-06" db="EMBL/GenBank/DDBJ databases">
        <title>Draft Genome Sequences of Three Actinomyces oris Strains, Isolated from Healthy Human Feces.</title>
        <authorList>
            <person name="Ye Y."/>
            <person name="Liu C."/>
            <person name="Zhao J."/>
            <person name="Xu J."/>
            <person name="Huang H."/>
            <person name="Wang B."/>
            <person name="Wei J."/>
            <person name="Jing X."/>
        </authorList>
    </citation>
    <scope>NUCLEOTIDE SEQUENCE</scope>
    <source>
        <strain evidence="24">CNGBCC1803368</strain>
    </source>
</reference>
<evidence type="ECO:0000259" key="23">
    <source>
        <dbReference type="Pfam" id="PF02665"/>
    </source>
</evidence>
<dbReference type="PANTHER" id="PTHR30598:SF3">
    <property type="entry name" value="RESPIRATORY NITRATE REDUCTASE 1 GAMMA CHAIN"/>
    <property type="match status" value="1"/>
</dbReference>
<evidence type="ECO:0000256" key="5">
    <source>
        <dbReference type="ARBA" id="ARBA00022475"/>
    </source>
</evidence>
<dbReference type="InterPro" id="IPR036197">
    <property type="entry name" value="NarG-like_sf"/>
</dbReference>
<feature type="transmembrane region" description="Helical" evidence="22">
    <location>
        <begin position="51"/>
        <end position="73"/>
    </location>
</feature>
<dbReference type="SUPFAM" id="SSF103501">
    <property type="entry name" value="Respiratory nitrate reductase 1 gamma chain"/>
    <property type="match status" value="1"/>
</dbReference>
<dbReference type="FunFam" id="1.20.950.20:FF:000001">
    <property type="entry name" value="Respiratory nitrate reductase subunit gamma"/>
    <property type="match status" value="1"/>
</dbReference>
<evidence type="ECO:0000313" key="26">
    <source>
        <dbReference type="Proteomes" id="UP000317942"/>
    </source>
</evidence>
<keyword evidence="12 20" id="KW-0408">Iron</keyword>
<evidence type="ECO:0000256" key="20">
    <source>
        <dbReference type="PIRSR" id="PIRSR603816-1"/>
    </source>
</evidence>
<dbReference type="GO" id="GO:0005886">
    <property type="term" value="C:plasma membrane"/>
    <property type="evidence" value="ECO:0007669"/>
    <property type="project" value="UniProtKB-SubCell"/>
</dbReference>
<organism evidence="25 26">
    <name type="scientific">Actinomyces oris</name>
    <dbReference type="NCBI Taxonomy" id="544580"/>
    <lineage>
        <taxon>Bacteria</taxon>
        <taxon>Bacillati</taxon>
        <taxon>Actinomycetota</taxon>
        <taxon>Actinomycetes</taxon>
        <taxon>Actinomycetales</taxon>
        <taxon>Actinomycetaceae</taxon>
        <taxon>Actinomyces</taxon>
    </lineage>
</organism>
<comment type="similarity">
    <text evidence="18">In the N-terminal section; belongs to the nitrate reductase alpha subunit family.</text>
</comment>
<dbReference type="Pfam" id="PF02665">
    <property type="entry name" value="Nitrate_red_gam"/>
    <property type="match status" value="1"/>
</dbReference>
<dbReference type="Proteomes" id="UP001180729">
    <property type="component" value="Unassembled WGS sequence"/>
</dbReference>
<evidence type="ECO:0000256" key="12">
    <source>
        <dbReference type="ARBA" id="ARBA00023004"/>
    </source>
</evidence>
<evidence type="ECO:0000256" key="10">
    <source>
        <dbReference type="ARBA" id="ARBA00022989"/>
    </source>
</evidence>
<dbReference type="InterPro" id="IPR051936">
    <property type="entry name" value="Heme-iron_electron_transfer"/>
</dbReference>
<sequence>MSPIQQNLMWVALPYASLVLLVAGMIWRWRTDQFGWTSRSSQWNESRILRLASPLFHLGFLMVMGGHVVGLLVPKDVTEMLGVSQHMYHLGATYLGTFAAILTIVGLVGLIYRRIVVKSVRLATTRNDLVMYCFLIVPILLGSAATVLNQLADAHGYDYRETISPWLRSVLVLQPRPELMADVPVSFKLHVIAGFLLLAIWPFTRLVHVVSAPVGYVTRPYVVYRSREGATSTAQTSRGWTPVRTQGTGNQGANDVTPSQGA</sequence>
<dbReference type="PANTHER" id="PTHR30598">
    <property type="entry name" value="NITRATE REDUCTASE PRIVATE CHAPERONE, REDOX ENZYME MATURATION PROTEIN REMP FAMILY"/>
    <property type="match status" value="1"/>
</dbReference>
<dbReference type="RefSeq" id="WP_075254575.1">
    <property type="nucleotide sequence ID" value="NZ_CAJZKH010000002.1"/>
</dbReference>
<dbReference type="Gene3D" id="1.20.950.20">
    <property type="entry name" value="Transmembrane di-heme cytochromes, Chain C"/>
    <property type="match status" value="1"/>
</dbReference>
<evidence type="ECO:0000256" key="11">
    <source>
        <dbReference type="ARBA" id="ARBA00023002"/>
    </source>
</evidence>
<comment type="similarity">
    <text evidence="16">In the central section; belongs to the NarJ/NarW family.</text>
</comment>
<comment type="cofactor">
    <cofactor evidence="2">
        <name>heme b</name>
        <dbReference type="ChEBI" id="CHEBI:60344"/>
    </cofactor>
</comment>
<dbReference type="EMBL" id="JAMZMH010000014">
    <property type="protein sequence ID" value="MDT0249621.1"/>
    <property type="molecule type" value="Genomic_DNA"/>
</dbReference>
<proteinExistence type="inferred from homology"/>
<evidence type="ECO:0000256" key="1">
    <source>
        <dbReference type="ARBA" id="ARBA00001942"/>
    </source>
</evidence>
<dbReference type="GO" id="GO:0008940">
    <property type="term" value="F:nitrate reductase activity"/>
    <property type="evidence" value="ECO:0007669"/>
    <property type="project" value="InterPro"/>
</dbReference>
<feature type="region of interest" description="Disordered" evidence="21">
    <location>
        <begin position="234"/>
        <end position="262"/>
    </location>
</feature>
<dbReference type="NCBIfam" id="TIGR00351">
    <property type="entry name" value="narI"/>
    <property type="match status" value="1"/>
</dbReference>
<evidence type="ECO:0000256" key="8">
    <source>
        <dbReference type="ARBA" id="ARBA00022723"/>
    </source>
</evidence>
<keyword evidence="4" id="KW-0813">Transport</keyword>
<dbReference type="Proteomes" id="UP000317942">
    <property type="component" value="Unassembled WGS sequence"/>
</dbReference>
<keyword evidence="7 22" id="KW-0812">Transmembrane</keyword>
<name>A0A1Q8HT79_9ACTO</name>
<evidence type="ECO:0000256" key="21">
    <source>
        <dbReference type="SAM" id="MobiDB-lite"/>
    </source>
</evidence>
<dbReference type="GO" id="GO:0009055">
    <property type="term" value="F:electron transfer activity"/>
    <property type="evidence" value="ECO:0007669"/>
    <property type="project" value="TreeGrafter"/>
</dbReference>
<keyword evidence="13" id="KW-0534">Nitrate assimilation</keyword>
<evidence type="ECO:0000256" key="7">
    <source>
        <dbReference type="ARBA" id="ARBA00022692"/>
    </source>
</evidence>
<dbReference type="GO" id="GO:0019645">
    <property type="term" value="P:anaerobic electron transport chain"/>
    <property type="evidence" value="ECO:0007669"/>
    <property type="project" value="TreeGrafter"/>
</dbReference>
<comment type="cofactor">
    <cofactor evidence="1">
        <name>Mo-bis(molybdopterin guanine dinucleotide)</name>
        <dbReference type="ChEBI" id="CHEBI:60539"/>
    </cofactor>
</comment>
<dbReference type="InterPro" id="IPR023234">
    <property type="entry name" value="NarG-like_domain"/>
</dbReference>
<feature type="binding site" description="axial binding residue" evidence="20">
    <location>
        <position position="57"/>
    </location>
    <ligand>
        <name>heme b</name>
        <dbReference type="ChEBI" id="CHEBI:60344"/>
        <label>1</label>
    </ligand>
    <ligandPart>
        <name>Fe</name>
        <dbReference type="ChEBI" id="CHEBI:18248"/>
    </ligandPart>
</feature>
<reference evidence="25 26" key="1">
    <citation type="submission" date="2019-06" db="EMBL/GenBank/DDBJ databases">
        <title>Draft genome sequence of Actinomyces oris CCUG 34288T.</title>
        <authorList>
            <person name="Salva-Serra F."/>
            <person name="Cardew S."/>
            <person name="Moore E."/>
        </authorList>
    </citation>
    <scope>NUCLEOTIDE SEQUENCE [LARGE SCALE GENOMIC DNA]</scope>
    <source>
        <strain evidence="25 26">CCUG 34288</strain>
    </source>
</reference>
<dbReference type="GO" id="GO:0042128">
    <property type="term" value="P:nitrate assimilation"/>
    <property type="evidence" value="ECO:0007669"/>
    <property type="project" value="UniProtKB-KW"/>
</dbReference>
<keyword evidence="11 25" id="KW-0560">Oxidoreductase</keyword>
<evidence type="ECO:0000256" key="2">
    <source>
        <dbReference type="ARBA" id="ARBA00001970"/>
    </source>
</evidence>
<feature type="domain" description="NarG-like" evidence="23">
    <location>
        <begin position="7"/>
        <end position="227"/>
    </location>
</feature>
<evidence type="ECO:0000256" key="9">
    <source>
        <dbReference type="ARBA" id="ARBA00022982"/>
    </source>
</evidence>
<protein>
    <recommendedName>
        <fullName evidence="19">Nitrate reductase-like protein NarX</fullName>
    </recommendedName>
</protein>
<gene>
    <name evidence="25" type="primary">narI</name>
    <name evidence="25" type="ORF">FK267_06455</name>
    <name evidence="24" type="ORF">RMW62_11060</name>
</gene>
<evidence type="ECO:0000256" key="3">
    <source>
        <dbReference type="ARBA" id="ARBA00004651"/>
    </source>
</evidence>
<dbReference type="GeneID" id="64212016"/>
<feature type="transmembrane region" description="Helical" evidence="22">
    <location>
        <begin position="185"/>
        <end position="203"/>
    </location>
</feature>
<keyword evidence="10 22" id="KW-1133">Transmembrane helix</keyword>
<keyword evidence="9" id="KW-0249">Electron transport</keyword>
<dbReference type="GO" id="GO:0009325">
    <property type="term" value="C:nitrate reductase complex"/>
    <property type="evidence" value="ECO:0007669"/>
    <property type="project" value="InterPro"/>
</dbReference>
<evidence type="ECO:0000313" key="24">
    <source>
        <dbReference type="EMBL" id="MDT0249621.1"/>
    </source>
</evidence>
<dbReference type="InterPro" id="IPR003816">
    <property type="entry name" value="Nitrate_red_gam"/>
</dbReference>
<keyword evidence="14 22" id="KW-0472">Membrane</keyword>
<feature type="binding site" description="axial binding residue" evidence="20">
    <location>
        <position position="67"/>
    </location>
    <ligand>
        <name>heme b</name>
        <dbReference type="ChEBI" id="CHEBI:60344"/>
        <label>1</label>
    </ligand>
    <ligandPart>
        <name>Fe</name>
        <dbReference type="ChEBI" id="CHEBI:18248"/>
    </ligandPart>
</feature>
<evidence type="ECO:0000256" key="17">
    <source>
        <dbReference type="ARBA" id="ARBA00061196"/>
    </source>
</evidence>
<dbReference type="GO" id="GO:0046872">
    <property type="term" value="F:metal ion binding"/>
    <property type="evidence" value="ECO:0007669"/>
    <property type="project" value="UniProtKB-KW"/>
</dbReference>
<evidence type="ECO:0000256" key="14">
    <source>
        <dbReference type="ARBA" id="ARBA00023136"/>
    </source>
</evidence>
<feature type="transmembrane region" description="Helical" evidence="22">
    <location>
        <begin position="12"/>
        <end position="30"/>
    </location>
</feature>